<dbReference type="Proteomes" id="UP000272412">
    <property type="component" value="Unassembled WGS sequence"/>
</dbReference>
<evidence type="ECO:0000313" key="3">
    <source>
        <dbReference type="Proteomes" id="UP000272412"/>
    </source>
</evidence>
<reference evidence="2 3" key="1">
    <citation type="submission" date="2018-11" db="EMBL/GenBank/DDBJ databases">
        <title>Neisseria weixii sp. nov. isolated from the rectal contents of plateau pika (Ochotona cruzoniae).</title>
        <authorList>
            <person name="Zhang G."/>
        </authorList>
    </citation>
    <scope>NUCLEOTIDE SEQUENCE [LARGE SCALE GENOMIC DNA]</scope>
    <source>
        <strain evidence="2 3">10009</strain>
    </source>
</reference>
<keyword evidence="1" id="KW-1133">Transmembrane helix</keyword>
<feature type="transmembrane region" description="Helical" evidence="1">
    <location>
        <begin position="29"/>
        <end position="46"/>
    </location>
</feature>
<evidence type="ECO:0000256" key="1">
    <source>
        <dbReference type="SAM" id="Phobius"/>
    </source>
</evidence>
<keyword evidence="3" id="KW-1185">Reference proteome</keyword>
<keyword evidence="1" id="KW-0472">Membrane</keyword>
<name>A0A3N4N6V0_9NEIS</name>
<proteinExistence type="predicted"/>
<accession>A0A3N4N6V0</accession>
<evidence type="ECO:0000313" key="2">
    <source>
        <dbReference type="EMBL" id="RPD82973.1"/>
    </source>
</evidence>
<dbReference type="AlphaFoldDB" id="A0A3N4N6V0"/>
<keyword evidence="1" id="KW-0812">Transmembrane</keyword>
<dbReference type="EMBL" id="RPFL01000116">
    <property type="protein sequence ID" value="RPD82973.1"/>
    <property type="molecule type" value="Genomic_DNA"/>
</dbReference>
<organism evidence="2 3">
    <name type="scientific">Neisseria weixii</name>
    <dbReference type="NCBI Taxonomy" id="1853276"/>
    <lineage>
        <taxon>Bacteria</taxon>
        <taxon>Pseudomonadati</taxon>
        <taxon>Pseudomonadota</taxon>
        <taxon>Betaproteobacteria</taxon>
        <taxon>Neisseriales</taxon>
        <taxon>Neisseriaceae</taxon>
        <taxon>Neisseria</taxon>
    </lineage>
</organism>
<sequence>MNCGLAFFLGVIAATIYERKGWKGFFKYFVLPIFLIITFILIYYIFELAIQST</sequence>
<gene>
    <name evidence="2" type="ORF">EGK74_13970</name>
</gene>
<comment type="caution">
    <text evidence="2">The sequence shown here is derived from an EMBL/GenBank/DDBJ whole genome shotgun (WGS) entry which is preliminary data.</text>
</comment>
<protein>
    <submittedName>
        <fullName evidence="2">ABC transporter</fullName>
    </submittedName>
</protein>